<evidence type="ECO:0000313" key="2">
    <source>
        <dbReference type="Proteomes" id="UP000594262"/>
    </source>
</evidence>
<evidence type="ECO:0000313" key="1">
    <source>
        <dbReference type="EnsemblMetazoa" id="CLYHEMP017598.1"/>
    </source>
</evidence>
<keyword evidence="2" id="KW-1185">Reference proteome</keyword>
<accession>A0A7M5X6F1</accession>
<dbReference type="AlphaFoldDB" id="A0A7M5X6F1"/>
<name>A0A7M5X6F1_9CNID</name>
<protein>
    <submittedName>
        <fullName evidence="1">Uncharacterized protein</fullName>
    </submittedName>
</protein>
<dbReference type="OrthoDB" id="5980153at2759"/>
<reference evidence="1" key="1">
    <citation type="submission" date="2021-01" db="UniProtKB">
        <authorList>
            <consortium name="EnsemblMetazoa"/>
        </authorList>
    </citation>
    <scope>IDENTIFICATION</scope>
</reference>
<sequence length="443" mass="51825">MLSRERERTVKCMERKSDAISRTKLQNELIAAGTKRPRCSVGPTSSYTIEDLDGCLEKVRGLKRNNELVIFDKLAREHKLKNKKGIIPDNCGQVLKKMMTENDIDPNDLKTNCNGPRTRKKYKRVYREVTVPVEPNKRKIKEKLDEEIDQGKYSYGESIIPQEFKKLTVIEDDDGSKEIVETTFEISGRKFAIDLVRQRINERVEKYLRIQPDKYFEDMTNEQLKSEMTRLNMRFCEKHPRKRMLRMLEMFNRQRFIICWHDTSPIVGSSHFLVTLSCVYDQALFYLDDEYYEKTGERTSVQANVEYPEVYILARCPATDQQLMYGDLRLEDIEELSTMPVMLKGVQVNDHFRFFKGDAPACQLEGTKREVTTFVGAVRCMLKEGTTLHMFLEEKVWTSKIGYINLIYQATCELASKTTRRTCSTRSRKMKLDQNFPCVVLSF</sequence>
<organism evidence="1 2">
    <name type="scientific">Clytia hemisphaerica</name>
    <dbReference type="NCBI Taxonomy" id="252671"/>
    <lineage>
        <taxon>Eukaryota</taxon>
        <taxon>Metazoa</taxon>
        <taxon>Cnidaria</taxon>
        <taxon>Hydrozoa</taxon>
        <taxon>Hydroidolina</taxon>
        <taxon>Leptothecata</taxon>
        <taxon>Obeliida</taxon>
        <taxon>Clytiidae</taxon>
        <taxon>Clytia</taxon>
    </lineage>
</organism>
<dbReference type="EnsemblMetazoa" id="CLYHEMT017598.1">
    <property type="protein sequence ID" value="CLYHEMP017598.1"/>
    <property type="gene ID" value="CLYHEMG017598"/>
</dbReference>
<proteinExistence type="predicted"/>
<dbReference type="Proteomes" id="UP000594262">
    <property type="component" value="Unplaced"/>
</dbReference>